<dbReference type="AlphaFoldDB" id="A0A0E4BQB3"/>
<reference evidence="1 2" key="1">
    <citation type="submission" date="2014-11" db="EMBL/GenBank/DDBJ databases">
        <title>Symbiosis island explosion on the genome of extra-slow-growing strains of soybean bradyrhizobia with massive insertion sequences.</title>
        <authorList>
            <person name="Iida T."/>
            <person name="Minamisawa K."/>
        </authorList>
    </citation>
    <scope>NUCLEOTIDE SEQUENCE [LARGE SCALE GENOMIC DNA]</scope>
    <source>
        <strain evidence="1 2">NK6</strain>
    </source>
</reference>
<evidence type="ECO:0000313" key="1">
    <source>
        <dbReference type="EMBL" id="BAR57294.1"/>
    </source>
</evidence>
<accession>A0A0E4BQB3</accession>
<protein>
    <submittedName>
        <fullName evidence="1">Uncharacterized protein</fullName>
    </submittedName>
</protein>
<evidence type="ECO:0000313" key="2">
    <source>
        <dbReference type="Proteomes" id="UP000063308"/>
    </source>
</evidence>
<dbReference type="EMBL" id="AP014685">
    <property type="protein sequence ID" value="BAR57294.1"/>
    <property type="molecule type" value="Genomic_DNA"/>
</dbReference>
<dbReference type="RefSeq" id="WP_171901172.1">
    <property type="nucleotide sequence ID" value="NZ_JAFCKD010000284.1"/>
</dbReference>
<sequence>MTDDEIKAQAAAKAQAERDELIAALQNRTALGRLALTEANTVFDVMAELGFAITKAG</sequence>
<organism evidence="1 2">
    <name type="scientific">Bradyrhizobium diazoefficiens</name>
    <dbReference type="NCBI Taxonomy" id="1355477"/>
    <lineage>
        <taxon>Bacteria</taxon>
        <taxon>Pseudomonadati</taxon>
        <taxon>Pseudomonadota</taxon>
        <taxon>Alphaproteobacteria</taxon>
        <taxon>Hyphomicrobiales</taxon>
        <taxon>Nitrobacteraceae</taxon>
        <taxon>Bradyrhizobium</taxon>
    </lineage>
</organism>
<gene>
    <name evidence="1" type="ORF">NK6_4125</name>
</gene>
<name>A0A0E4BQB3_9BRAD</name>
<proteinExistence type="predicted"/>
<dbReference type="Proteomes" id="UP000063308">
    <property type="component" value="Chromosome"/>
</dbReference>